<keyword evidence="1" id="KW-0812">Transmembrane</keyword>
<dbReference type="EMBL" id="CAJNOR010005330">
    <property type="protein sequence ID" value="CAF1557360.1"/>
    <property type="molecule type" value="Genomic_DNA"/>
</dbReference>
<dbReference type="OrthoDB" id="9990548at2759"/>
<dbReference type="Proteomes" id="UP000663828">
    <property type="component" value="Unassembled WGS sequence"/>
</dbReference>
<keyword evidence="1" id="KW-0472">Membrane</keyword>
<keyword evidence="5" id="KW-1185">Reference proteome</keyword>
<feature type="transmembrane region" description="Helical" evidence="1">
    <location>
        <begin position="27"/>
        <end position="51"/>
    </location>
</feature>
<evidence type="ECO:0000256" key="2">
    <source>
        <dbReference type="SAM" id="SignalP"/>
    </source>
</evidence>
<evidence type="ECO:0000313" key="3">
    <source>
        <dbReference type="EMBL" id="CAF1247507.1"/>
    </source>
</evidence>
<proteinExistence type="predicted"/>
<gene>
    <name evidence="3" type="ORF">EDS130_LOCUS27789</name>
    <name evidence="4" type="ORF">XAT740_LOCUS43353</name>
</gene>
<dbReference type="Proteomes" id="UP000663852">
    <property type="component" value="Unassembled WGS sequence"/>
</dbReference>
<feature type="signal peptide" evidence="2">
    <location>
        <begin position="1"/>
        <end position="17"/>
    </location>
</feature>
<evidence type="ECO:0000313" key="5">
    <source>
        <dbReference type="Proteomes" id="UP000663828"/>
    </source>
</evidence>
<evidence type="ECO:0000313" key="4">
    <source>
        <dbReference type="EMBL" id="CAF1557360.1"/>
    </source>
</evidence>
<sequence length="141" mass="15915">MLVVILLNLVLAKDAVSQGLSPNEQMFTIIGLIFGSSVATLGLLSFIYFTLKFIKRKMSEPQYVIDKVSDRKDNQAIHPVNDDFIVQIPHISQIQPVLSIPYMYSSVKQSLSDLRTTLVPSSWSRVQHFYDSTPKKTDLPT</sequence>
<comment type="caution">
    <text evidence="4">The sequence shown here is derived from an EMBL/GenBank/DDBJ whole genome shotgun (WGS) entry which is preliminary data.</text>
</comment>
<dbReference type="AlphaFoldDB" id="A0A815XGQ2"/>
<feature type="chain" id="PRO_5036412465" evidence="2">
    <location>
        <begin position="18"/>
        <end position="141"/>
    </location>
</feature>
<accession>A0A815XGQ2</accession>
<name>A0A815XGQ2_ADIRI</name>
<keyword evidence="2" id="KW-0732">Signal</keyword>
<evidence type="ECO:0000256" key="1">
    <source>
        <dbReference type="SAM" id="Phobius"/>
    </source>
</evidence>
<reference evidence="4" key="1">
    <citation type="submission" date="2021-02" db="EMBL/GenBank/DDBJ databases">
        <authorList>
            <person name="Nowell W R."/>
        </authorList>
    </citation>
    <scope>NUCLEOTIDE SEQUENCE</scope>
</reference>
<keyword evidence="1" id="KW-1133">Transmembrane helix</keyword>
<organism evidence="4 5">
    <name type="scientific">Adineta ricciae</name>
    <name type="common">Rotifer</name>
    <dbReference type="NCBI Taxonomy" id="249248"/>
    <lineage>
        <taxon>Eukaryota</taxon>
        <taxon>Metazoa</taxon>
        <taxon>Spiralia</taxon>
        <taxon>Gnathifera</taxon>
        <taxon>Rotifera</taxon>
        <taxon>Eurotatoria</taxon>
        <taxon>Bdelloidea</taxon>
        <taxon>Adinetida</taxon>
        <taxon>Adinetidae</taxon>
        <taxon>Adineta</taxon>
    </lineage>
</organism>
<protein>
    <submittedName>
        <fullName evidence="4">Uncharacterized protein</fullName>
    </submittedName>
</protein>
<dbReference type="EMBL" id="CAJNOJ010000177">
    <property type="protein sequence ID" value="CAF1247507.1"/>
    <property type="molecule type" value="Genomic_DNA"/>
</dbReference>